<keyword evidence="3" id="KW-1185">Reference proteome</keyword>
<dbReference type="EMBL" id="JAOQJZ010000002">
    <property type="protein sequence ID" value="MCU6704916.1"/>
    <property type="molecule type" value="Genomic_DNA"/>
</dbReference>
<protein>
    <submittedName>
        <fullName evidence="2">Peptidylprolyl isomerase</fullName>
        <ecNumber evidence="2">5.2.1.8</ecNumber>
    </submittedName>
</protein>
<gene>
    <name evidence="2" type="ORF">OCV57_03100</name>
</gene>
<dbReference type="RefSeq" id="WP_267300420.1">
    <property type="nucleotide sequence ID" value="NZ_JAOQJZ010000002.1"/>
</dbReference>
<dbReference type="InterPro" id="IPR027304">
    <property type="entry name" value="Trigger_fact/SurA_dom_sf"/>
</dbReference>
<keyword evidence="1" id="KW-0732">Signal</keyword>
<feature type="signal peptide" evidence="1">
    <location>
        <begin position="1"/>
        <end position="23"/>
    </location>
</feature>
<evidence type="ECO:0000313" key="2">
    <source>
        <dbReference type="EMBL" id="MCU6704916.1"/>
    </source>
</evidence>
<dbReference type="SUPFAM" id="SSF109998">
    <property type="entry name" value="Triger factor/SurA peptide-binding domain-like"/>
    <property type="match status" value="1"/>
</dbReference>
<proteinExistence type="predicted"/>
<keyword evidence="2" id="KW-0413">Isomerase</keyword>
<dbReference type="GO" id="GO:0003755">
    <property type="term" value="F:peptidyl-prolyl cis-trans isomerase activity"/>
    <property type="evidence" value="ECO:0007669"/>
    <property type="project" value="UniProtKB-EC"/>
</dbReference>
<dbReference type="Pfam" id="PF13616">
    <property type="entry name" value="Rotamase_3"/>
    <property type="match status" value="1"/>
</dbReference>
<dbReference type="EC" id="5.2.1.8" evidence="2"/>
<name>A0AAE3IH16_9FIRM</name>
<organism evidence="2 3">
    <name type="scientific">Hominimerdicola aceti</name>
    <dbReference type="NCBI Taxonomy" id="2981726"/>
    <lineage>
        <taxon>Bacteria</taxon>
        <taxon>Bacillati</taxon>
        <taxon>Bacillota</taxon>
        <taxon>Clostridia</taxon>
        <taxon>Eubacteriales</taxon>
        <taxon>Oscillospiraceae</taxon>
        <taxon>Hominimerdicola</taxon>
    </lineage>
</organism>
<dbReference type="InterPro" id="IPR046357">
    <property type="entry name" value="PPIase_dom_sf"/>
</dbReference>
<feature type="chain" id="PRO_5041962624" evidence="1">
    <location>
        <begin position="24"/>
        <end position="406"/>
    </location>
</feature>
<dbReference type="AlphaFoldDB" id="A0AAE3IH16"/>
<dbReference type="Proteomes" id="UP001208131">
    <property type="component" value="Unassembled WGS sequence"/>
</dbReference>
<evidence type="ECO:0000256" key="1">
    <source>
        <dbReference type="SAM" id="SignalP"/>
    </source>
</evidence>
<accession>A0AAE3IH16</accession>
<sequence length="406" mass="45886">MIKKLAAVTAALTIAICSFTSCSKNNDSSSTVSSTVDSSVSAVDSTTEKQTPEPSLTIDGKSIDTKDFIVCTIDGKDIDFDTFRYYYYYTISKYTSTYGATLDTIKSTDGGFELLMEDVITALKQELVAPELAEENGIELTDDDNKTIDDQIAKAKANYDSDEAYLNDIKSAYLTEDLYRKMLETATIYTKVNDTLFKNNGKYATKKEDFKKIVKDTNEYCREIHVMIPFYAQVDLDDSTADSYDSMSLSDKASAKQSAYAKLDDDGVKKAKEKAKKLAEEVLKKAQDGEDFDKLIEKYGWDLGLEDPSTGYYFNKDTTGYPEELVKDAFKLKENGISTELTENDTYGYFIIKRLPVDMDYVEQNIDDMIYSYDTPAISKLYNERMDKMEVKYCDQWDKITADSIT</sequence>
<evidence type="ECO:0000313" key="3">
    <source>
        <dbReference type="Proteomes" id="UP001208131"/>
    </source>
</evidence>
<reference evidence="2 3" key="1">
    <citation type="journal article" date="2021" name="ISME Commun">
        <title>Automated analysis of genomic sequences facilitates high-throughput and comprehensive description of bacteria.</title>
        <authorList>
            <person name="Hitch T.C.A."/>
        </authorList>
    </citation>
    <scope>NUCLEOTIDE SEQUENCE [LARGE SCALE GENOMIC DNA]</scope>
    <source>
        <strain evidence="2 3">Sanger_31</strain>
    </source>
</reference>
<dbReference type="Gene3D" id="3.10.50.40">
    <property type="match status" value="1"/>
</dbReference>
<dbReference type="PROSITE" id="PS51257">
    <property type="entry name" value="PROKAR_LIPOPROTEIN"/>
    <property type="match status" value="1"/>
</dbReference>
<dbReference type="SUPFAM" id="SSF54534">
    <property type="entry name" value="FKBP-like"/>
    <property type="match status" value="1"/>
</dbReference>
<comment type="caution">
    <text evidence="2">The sequence shown here is derived from an EMBL/GenBank/DDBJ whole genome shotgun (WGS) entry which is preliminary data.</text>
</comment>